<dbReference type="GO" id="GO:0003676">
    <property type="term" value="F:nucleic acid binding"/>
    <property type="evidence" value="ECO:0007669"/>
    <property type="project" value="InterPro"/>
</dbReference>
<dbReference type="Proteomes" id="UP000007267">
    <property type="component" value="Unassembled WGS sequence"/>
</dbReference>
<reference evidence="4" key="1">
    <citation type="submission" date="2011-10" db="EMBL/GenBank/DDBJ databases">
        <authorList>
            <consortium name="Soft-shell Turtle Genome Consortium"/>
        </authorList>
    </citation>
    <scope>NUCLEOTIDE SEQUENCE [LARGE SCALE GENOMIC DNA]</scope>
    <source>
        <strain evidence="4">Daiwa-1</strain>
    </source>
</reference>
<dbReference type="PROSITE" id="PS50994">
    <property type="entry name" value="INTEGRASE"/>
    <property type="match status" value="1"/>
</dbReference>
<reference evidence="3" key="3">
    <citation type="submission" date="2025-08" db="UniProtKB">
        <authorList>
            <consortium name="Ensembl"/>
        </authorList>
    </citation>
    <scope>IDENTIFICATION</scope>
</reference>
<dbReference type="STRING" id="13735.ENSPSIP00000000685"/>
<dbReference type="SUPFAM" id="SSF53098">
    <property type="entry name" value="Ribonuclease H-like"/>
    <property type="match status" value="1"/>
</dbReference>
<accession>K7EY25</accession>
<sequence>MYFKFAVISDHNPLRYLSTANLGAIEHRWVAQLAEFTFEVQYKPGRQNISADILSRLPLEEELEEGEDLEKDFLVIPADVVRACLWLEVPKQEGEVMVKEVSQNLVEGEDAIISGYSWEEIRTLQKEGDLGPVLEAVMNRMRPDRSFGAKYPQSKKLTRQWERLRLHRGVLFRVICHPRDGEEVWQLVVPVSLRRQVYEARHDHGGHFGDRSTLEAMRKNYYWPTMASDVTAWIRQCKRCALAKDVFPPTRAPLTCTNVTAPMEVLAIDYTRLEKSLEGYENVLVLTDMFTRFTVAVPTRNQTAQTTAEAVLKHWFMYYGCPARLHSDQGRNFESGVISALCKLYGIAKSRTTPYHPQGNAQCERFNRTMHDMLRTLPPEKKRAWQEHLPELVMAYNSHIHSSTGYSPFYLMFARDPRLPLDILDREGPEEDDVTNLDDWVKSHHDRLKRACEVALRMSKQAAQSRKRTYDRKSR</sequence>
<evidence type="ECO:0000256" key="1">
    <source>
        <dbReference type="ARBA" id="ARBA00039658"/>
    </source>
</evidence>
<evidence type="ECO:0000313" key="3">
    <source>
        <dbReference type="Ensembl" id="ENSPSIP00000000685.1"/>
    </source>
</evidence>
<evidence type="ECO:0000259" key="2">
    <source>
        <dbReference type="PROSITE" id="PS50994"/>
    </source>
</evidence>
<dbReference type="PANTHER" id="PTHR37984">
    <property type="entry name" value="PROTEIN CBG26694"/>
    <property type="match status" value="1"/>
</dbReference>
<dbReference type="Pfam" id="PF00665">
    <property type="entry name" value="rve"/>
    <property type="match status" value="1"/>
</dbReference>
<dbReference type="GO" id="GO:0015074">
    <property type="term" value="P:DNA integration"/>
    <property type="evidence" value="ECO:0007669"/>
    <property type="project" value="InterPro"/>
</dbReference>
<reference evidence="3" key="4">
    <citation type="submission" date="2025-09" db="UniProtKB">
        <authorList>
            <consortium name="Ensembl"/>
        </authorList>
    </citation>
    <scope>IDENTIFICATION</scope>
</reference>
<name>K7EY25_PELSI</name>
<dbReference type="Ensembl" id="ENSPSIT00000000685.1">
    <property type="protein sequence ID" value="ENSPSIP00000000685.1"/>
    <property type="gene ID" value="ENSPSIG00000000685.1"/>
</dbReference>
<dbReference type="InterPro" id="IPR001584">
    <property type="entry name" value="Integrase_cat-core"/>
</dbReference>
<dbReference type="HOGENOM" id="CLU_000384_9_2_1"/>
<reference evidence="4" key="2">
    <citation type="journal article" date="2013" name="Nat. Genet.">
        <title>The draft genomes of soft-shell turtle and green sea turtle yield insights into the development and evolution of the turtle-specific body plan.</title>
        <authorList>
            <person name="Wang Z."/>
            <person name="Pascual-Anaya J."/>
            <person name="Zadissa A."/>
            <person name="Li W."/>
            <person name="Niimura Y."/>
            <person name="Huang Z."/>
            <person name="Li C."/>
            <person name="White S."/>
            <person name="Xiong Z."/>
            <person name="Fang D."/>
            <person name="Wang B."/>
            <person name="Ming Y."/>
            <person name="Chen Y."/>
            <person name="Zheng Y."/>
            <person name="Kuraku S."/>
            <person name="Pignatelli M."/>
            <person name="Herrero J."/>
            <person name="Beal K."/>
            <person name="Nozawa M."/>
            <person name="Li Q."/>
            <person name="Wang J."/>
            <person name="Zhang H."/>
            <person name="Yu L."/>
            <person name="Shigenobu S."/>
            <person name="Wang J."/>
            <person name="Liu J."/>
            <person name="Flicek P."/>
            <person name="Searle S."/>
            <person name="Wang J."/>
            <person name="Kuratani S."/>
            <person name="Yin Y."/>
            <person name="Aken B."/>
            <person name="Zhang G."/>
            <person name="Irie N."/>
        </authorList>
    </citation>
    <scope>NUCLEOTIDE SEQUENCE [LARGE SCALE GENOMIC DNA]</scope>
    <source>
        <strain evidence="4">Daiwa-1</strain>
    </source>
</reference>
<dbReference type="Gene3D" id="1.10.340.70">
    <property type="match status" value="1"/>
</dbReference>
<organism evidence="3 4">
    <name type="scientific">Pelodiscus sinensis</name>
    <name type="common">Chinese softshell turtle</name>
    <name type="synonym">Trionyx sinensis</name>
    <dbReference type="NCBI Taxonomy" id="13735"/>
    <lineage>
        <taxon>Eukaryota</taxon>
        <taxon>Metazoa</taxon>
        <taxon>Chordata</taxon>
        <taxon>Craniata</taxon>
        <taxon>Vertebrata</taxon>
        <taxon>Euteleostomi</taxon>
        <taxon>Archelosauria</taxon>
        <taxon>Testudinata</taxon>
        <taxon>Testudines</taxon>
        <taxon>Cryptodira</taxon>
        <taxon>Trionychia</taxon>
        <taxon>Trionychidae</taxon>
        <taxon>Pelodiscus</taxon>
    </lineage>
</organism>
<dbReference type="InterPro" id="IPR050951">
    <property type="entry name" value="Retrovirus_Pol_polyprotein"/>
</dbReference>
<dbReference type="InterPro" id="IPR036397">
    <property type="entry name" value="RNaseH_sf"/>
</dbReference>
<dbReference type="Pfam" id="PF17921">
    <property type="entry name" value="Integrase_H2C2"/>
    <property type="match status" value="1"/>
</dbReference>
<dbReference type="PANTHER" id="PTHR37984:SF15">
    <property type="entry name" value="INTEGRASE CATALYTIC DOMAIN-CONTAINING PROTEIN"/>
    <property type="match status" value="1"/>
</dbReference>
<proteinExistence type="predicted"/>
<evidence type="ECO:0000313" key="4">
    <source>
        <dbReference type="Proteomes" id="UP000007267"/>
    </source>
</evidence>
<dbReference type="GeneTree" id="ENSGT01000000214408"/>
<dbReference type="FunFam" id="1.10.340.70:FF:000001">
    <property type="entry name" value="Retrovirus-related Pol polyprotein from transposon gypsy-like Protein"/>
    <property type="match status" value="1"/>
</dbReference>
<dbReference type="Gene3D" id="3.30.420.10">
    <property type="entry name" value="Ribonuclease H-like superfamily/Ribonuclease H"/>
    <property type="match status" value="1"/>
</dbReference>
<dbReference type="FunFam" id="3.30.420.10:FF:000032">
    <property type="entry name" value="Retrovirus-related Pol polyprotein from transposon 297-like Protein"/>
    <property type="match status" value="1"/>
</dbReference>
<dbReference type="EMBL" id="AGCU01145149">
    <property type="status" value="NOT_ANNOTATED_CDS"/>
    <property type="molecule type" value="Genomic_DNA"/>
</dbReference>
<feature type="domain" description="Integrase catalytic" evidence="2">
    <location>
        <begin position="258"/>
        <end position="416"/>
    </location>
</feature>
<keyword evidence="4" id="KW-1185">Reference proteome</keyword>
<dbReference type="AlphaFoldDB" id="K7EY25"/>
<dbReference type="InterPro" id="IPR041588">
    <property type="entry name" value="Integrase_H2C2"/>
</dbReference>
<dbReference type="eggNOG" id="KOG0017">
    <property type="taxonomic scope" value="Eukaryota"/>
</dbReference>
<protein>
    <recommendedName>
        <fullName evidence="1">Gypsy retrotransposon integrase-like protein 1</fullName>
    </recommendedName>
</protein>
<dbReference type="OMA" id="WIRQCKR"/>
<dbReference type="InterPro" id="IPR012337">
    <property type="entry name" value="RNaseH-like_sf"/>
</dbReference>